<keyword evidence="2" id="KW-0812">Transmembrane</keyword>
<organism evidence="5 6">
    <name type="scientific">Caenorhabditis tropicalis</name>
    <dbReference type="NCBI Taxonomy" id="1561998"/>
    <lineage>
        <taxon>Eukaryota</taxon>
        <taxon>Metazoa</taxon>
        <taxon>Ecdysozoa</taxon>
        <taxon>Nematoda</taxon>
        <taxon>Chromadorea</taxon>
        <taxon>Rhabditida</taxon>
        <taxon>Rhabditina</taxon>
        <taxon>Rhabditomorpha</taxon>
        <taxon>Rhabditoidea</taxon>
        <taxon>Rhabditidae</taxon>
        <taxon>Peloderinae</taxon>
        <taxon>Caenorhabditis</taxon>
    </lineage>
</organism>
<accession>A0A1I7U7E4</accession>
<reference evidence="6" key="1">
    <citation type="submission" date="2016-11" db="UniProtKB">
        <authorList>
            <consortium name="WormBaseParasite"/>
        </authorList>
    </citation>
    <scope>IDENTIFICATION</scope>
</reference>
<dbReference type="AlphaFoldDB" id="A0A1I7U7E4"/>
<dbReference type="SMART" id="SM00241">
    <property type="entry name" value="ZP"/>
    <property type="match status" value="1"/>
</dbReference>
<dbReference type="Proteomes" id="UP000095282">
    <property type="component" value="Unplaced"/>
</dbReference>
<feature type="domain" description="Apple" evidence="3">
    <location>
        <begin position="126"/>
        <end position="204"/>
    </location>
</feature>
<dbReference type="InterPro" id="IPR003609">
    <property type="entry name" value="Pan_app"/>
</dbReference>
<dbReference type="PROSITE" id="PS51034">
    <property type="entry name" value="ZP_2"/>
    <property type="match status" value="1"/>
</dbReference>
<dbReference type="InterPro" id="IPR001507">
    <property type="entry name" value="ZP_dom"/>
</dbReference>
<dbReference type="CDD" id="cd01099">
    <property type="entry name" value="PAN_AP_HGF"/>
    <property type="match status" value="2"/>
</dbReference>
<proteinExistence type="predicted"/>
<dbReference type="InterPro" id="IPR052774">
    <property type="entry name" value="Celegans_DevNeuronal_Protein"/>
</dbReference>
<keyword evidence="5" id="KW-1185">Reference proteome</keyword>
<evidence type="ECO:0000313" key="5">
    <source>
        <dbReference type="Proteomes" id="UP000095282"/>
    </source>
</evidence>
<dbReference type="WBParaSite" id="Csp11.Scaffold629.g15616.t2">
    <property type="protein sequence ID" value="Csp11.Scaffold629.g15616.t2"/>
    <property type="gene ID" value="Csp11.Scaffold629.g15616"/>
</dbReference>
<feature type="domain" description="Apple" evidence="3">
    <location>
        <begin position="40"/>
        <end position="117"/>
    </location>
</feature>
<dbReference type="SMART" id="SM00473">
    <property type="entry name" value="PAN_AP"/>
    <property type="match status" value="3"/>
</dbReference>
<keyword evidence="2" id="KW-1133">Transmembrane helix</keyword>
<evidence type="ECO:0000256" key="1">
    <source>
        <dbReference type="SAM" id="MobiDB-lite"/>
    </source>
</evidence>
<dbReference type="SUPFAM" id="SSF57414">
    <property type="entry name" value="Hairpin loop containing domain-like"/>
    <property type="match status" value="2"/>
</dbReference>
<feature type="domain" description="ZP" evidence="4">
    <location>
        <begin position="441"/>
        <end position="681"/>
    </location>
</feature>
<feature type="region of interest" description="Disordered" evidence="1">
    <location>
        <begin position="373"/>
        <end position="402"/>
    </location>
</feature>
<dbReference type="PROSITE" id="PS50948">
    <property type="entry name" value="PAN"/>
    <property type="match status" value="2"/>
</dbReference>
<dbReference type="GO" id="GO:0009653">
    <property type="term" value="P:anatomical structure morphogenesis"/>
    <property type="evidence" value="ECO:0007669"/>
    <property type="project" value="TreeGrafter"/>
</dbReference>
<dbReference type="Pfam" id="PF00024">
    <property type="entry name" value="PAN_1"/>
    <property type="match status" value="3"/>
</dbReference>
<dbReference type="PANTHER" id="PTHR47327:SF19">
    <property type="entry name" value="CUTICLIN-LIKE"/>
    <property type="match status" value="1"/>
</dbReference>
<evidence type="ECO:0000259" key="4">
    <source>
        <dbReference type="PROSITE" id="PS51034"/>
    </source>
</evidence>
<dbReference type="eggNOG" id="ENOG502SMBD">
    <property type="taxonomic scope" value="Eukaryota"/>
</dbReference>
<evidence type="ECO:0000313" key="6">
    <source>
        <dbReference type="WBParaSite" id="Csp11.Scaffold629.g15616.t2"/>
    </source>
</evidence>
<dbReference type="Gene3D" id="3.50.4.10">
    <property type="entry name" value="Hepatocyte Growth Factor"/>
    <property type="match status" value="2"/>
</dbReference>
<feature type="region of interest" description="Disordered" evidence="1">
    <location>
        <begin position="302"/>
        <end position="353"/>
    </location>
</feature>
<feature type="transmembrane region" description="Helical" evidence="2">
    <location>
        <begin position="723"/>
        <end position="746"/>
    </location>
</feature>
<dbReference type="PANTHER" id="PTHR47327">
    <property type="entry name" value="FI18240P1-RELATED"/>
    <property type="match status" value="1"/>
</dbReference>
<evidence type="ECO:0000259" key="3">
    <source>
        <dbReference type="PROSITE" id="PS50948"/>
    </source>
</evidence>
<protein>
    <submittedName>
        <fullName evidence="6">ZP domain-containing protein</fullName>
    </submittedName>
</protein>
<name>A0A1I7U7E4_9PELO</name>
<keyword evidence="2" id="KW-0472">Membrane</keyword>
<sequence>MAKRCEESAYMFDVKKGYRIDETPIRIINASVESQSTARCPNGRIEFIVTRKADVPSFGISLGVKSIRSCMQACVNAGQFYCKSVQFDSTSNECFVSDETSDGAVPSTTLDIFEPFCVPRSDENTCNRPYSFEKMITSKLVNSSLIKEIPNQSTEKCLQKCINQEDCKSVNYNVLTRSCQLSSTSKSESSTLNDENFDFYERSCPYVTPSATSLSSFIPQPPTLYPEVSSRYTMAERGRQLSDRFINKTGVENVQDCWSLCINSKTHCELISFSSISNQCLLSVIKPFDASLDIKKLTKPSDSFDTYSTSSSTSTTSFPSSLKSSSSVTSTVSTTTKSSGTKTSKGTTKSFSSNESLEDLNNIFDITENFMDTTTANNPTRSRAHALPNAETKSKSQSSESTALLPIDPELVGLEDSTPIQLPLSSGIAHIEISRLSVSAHCLPQGINITFDLSQNNKYTGVVYASERFDQCRVFVKNTSEFSIFIPRPKHNSWCNAKNEMSTVIIVSNDRILPHDVTTKDDLFYQVSCQYNPNDETRVSKGIVVGGPSPVMITKKSHIHEKISLEITKDGQMVESVFVGESLIATVKSNVSADSLRIVDCTAHRVGGNGPPASVNLIADGCALLPAIMSPMRLTPSGWQSSLSAFRIDGSEQIDVVCIISICDENKKCPPMTCTSPMNKEREIRSTSEENSIRVDRRLLVKGDKNYAGSQKFFAPICIEPSFYLPAIIVFLCSLSSILVSIFLAFRRKRLRDARVDELLYVFFESFQKSEFDFRSTPIPQDIGPKYMKTMSM</sequence>
<evidence type="ECO:0000256" key="2">
    <source>
        <dbReference type="SAM" id="Phobius"/>
    </source>
</evidence>